<feature type="domain" description="HTH asnC-type" evidence="4">
    <location>
        <begin position="2"/>
        <end position="65"/>
    </location>
</feature>
<dbReference type="InterPro" id="IPR000485">
    <property type="entry name" value="AsnC-type_HTH_dom"/>
</dbReference>
<keyword evidence="6" id="KW-1185">Reference proteome</keyword>
<reference evidence="5" key="1">
    <citation type="submission" date="2021-03" db="EMBL/GenBank/DDBJ databases">
        <title>Description of Psychrosphaera ytuae sp. nov. isolated from deep sea sediment of South China Sea.</title>
        <authorList>
            <person name="Zhang J."/>
            <person name="Xu X.-D."/>
        </authorList>
    </citation>
    <scope>NUCLEOTIDE SEQUENCE</scope>
    <source>
        <strain evidence="5">MTZ26</strain>
    </source>
</reference>
<dbReference type="InterPro" id="IPR019885">
    <property type="entry name" value="Tscrpt_reg_HTH_AsnC-type_CS"/>
</dbReference>
<dbReference type="GO" id="GO:0006355">
    <property type="term" value="P:regulation of DNA-templated transcription"/>
    <property type="evidence" value="ECO:0007669"/>
    <property type="project" value="UniProtKB-ARBA"/>
</dbReference>
<dbReference type="PANTHER" id="PTHR30154">
    <property type="entry name" value="LEUCINE-RESPONSIVE REGULATORY PROTEIN"/>
    <property type="match status" value="1"/>
</dbReference>
<dbReference type="EMBL" id="CP072110">
    <property type="protein sequence ID" value="QTH65407.1"/>
    <property type="molecule type" value="Genomic_DNA"/>
</dbReference>
<dbReference type="InterPro" id="IPR019887">
    <property type="entry name" value="Tscrpt_reg_AsnC/Lrp_C"/>
</dbReference>
<dbReference type="InterPro" id="IPR036390">
    <property type="entry name" value="WH_DNA-bd_sf"/>
</dbReference>
<evidence type="ECO:0000256" key="2">
    <source>
        <dbReference type="ARBA" id="ARBA00023125"/>
    </source>
</evidence>
<dbReference type="Gene3D" id="3.30.70.920">
    <property type="match status" value="1"/>
</dbReference>
<dbReference type="SUPFAM" id="SSF54909">
    <property type="entry name" value="Dimeric alpha+beta barrel"/>
    <property type="match status" value="1"/>
</dbReference>
<evidence type="ECO:0000256" key="3">
    <source>
        <dbReference type="ARBA" id="ARBA00023163"/>
    </source>
</evidence>
<dbReference type="SMART" id="SM00344">
    <property type="entry name" value="HTH_ASNC"/>
    <property type="match status" value="1"/>
</dbReference>
<dbReference type="PROSITE" id="PS50956">
    <property type="entry name" value="HTH_ASNC_2"/>
    <property type="match status" value="1"/>
</dbReference>
<keyword evidence="1" id="KW-0805">Transcription regulation</keyword>
<dbReference type="Pfam" id="PF01037">
    <property type="entry name" value="AsnC_trans_reg"/>
    <property type="match status" value="1"/>
</dbReference>
<dbReference type="AlphaFoldDB" id="A0A975DE03"/>
<keyword evidence="2" id="KW-0238">DNA-binding</keyword>
<dbReference type="Gene3D" id="1.10.10.10">
    <property type="entry name" value="Winged helix-like DNA-binding domain superfamily/Winged helix DNA-binding domain"/>
    <property type="match status" value="1"/>
</dbReference>
<accession>A0A975DE03</accession>
<dbReference type="GO" id="GO:0005829">
    <property type="term" value="C:cytosol"/>
    <property type="evidence" value="ECO:0007669"/>
    <property type="project" value="TreeGrafter"/>
</dbReference>
<organism evidence="5 6">
    <name type="scientific">Psychrosphaera ytuae</name>
    <dbReference type="NCBI Taxonomy" id="2820710"/>
    <lineage>
        <taxon>Bacteria</taxon>
        <taxon>Pseudomonadati</taxon>
        <taxon>Pseudomonadota</taxon>
        <taxon>Gammaproteobacteria</taxon>
        <taxon>Alteromonadales</taxon>
        <taxon>Pseudoalteromonadaceae</taxon>
        <taxon>Psychrosphaera</taxon>
    </lineage>
</organism>
<dbReference type="InterPro" id="IPR011991">
    <property type="entry name" value="ArsR-like_HTH"/>
</dbReference>
<dbReference type="CDD" id="cd00090">
    <property type="entry name" value="HTH_ARSR"/>
    <property type="match status" value="1"/>
</dbReference>
<keyword evidence="3" id="KW-0804">Transcription</keyword>
<sequence length="153" mass="17623">MMDSFDRHILSLLQNDGSMSLAEISEQIGLSQTPCWRRIQQLEQNGIIRKRVALLDPEKLNVGLTVFVSLKTNQHTPEWAKIVDEFANSSNEIIEFYRLSGETDYLMKVLVSDMKAYDEFYQRLIRHAGFSDVSSSFAMEQMKYSTEVPLAYS</sequence>
<dbReference type="PRINTS" id="PR00033">
    <property type="entry name" value="HTHASNC"/>
</dbReference>
<dbReference type="GO" id="GO:0043565">
    <property type="term" value="F:sequence-specific DNA binding"/>
    <property type="evidence" value="ECO:0007669"/>
    <property type="project" value="InterPro"/>
</dbReference>
<dbReference type="SUPFAM" id="SSF46785">
    <property type="entry name" value="Winged helix' DNA-binding domain"/>
    <property type="match status" value="1"/>
</dbReference>
<evidence type="ECO:0000313" key="6">
    <source>
        <dbReference type="Proteomes" id="UP000682739"/>
    </source>
</evidence>
<dbReference type="KEGG" id="psym:J1N51_13345"/>
<dbReference type="InterPro" id="IPR019888">
    <property type="entry name" value="Tscrpt_reg_AsnC-like"/>
</dbReference>
<evidence type="ECO:0000259" key="4">
    <source>
        <dbReference type="PROSITE" id="PS50956"/>
    </source>
</evidence>
<dbReference type="GO" id="GO:0043200">
    <property type="term" value="P:response to amino acid"/>
    <property type="evidence" value="ECO:0007669"/>
    <property type="project" value="TreeGrafter"/>
</dbReference>
<dbReference type="InterPro" id="IPR011008">
    <property type="entry name" value="Dimeric_a/b-barrel"/>
</dbReference>
<dbReference type="PROSITE" id="PS00519">
    <property type="entry name" value="HTH_ASNC_1"/>
    <property type="match status" value="1"/>
</dbReference>
<evidence type="ECO:0000313" key="5">
    <source>
        <dbReference type="EMBL" id="QTH65407.1"/>
    </source>
</evidence>
<dbReference type="Proteomes" id="UP000682739">
    <property type="component" value="Chromosome"/>
</dbReference>
<protein>
    <submittedName>
        <fullName evidence="5">Lrp/AsnC family transcriptional regulator</fullName>
    </submittedName>
</protein>
<dbReference type="Pfam" id="PF13412">
    <property type="entry name" value="HTH_24"/>
    <property type="match status" value="1"/>
</dbReference>
<dbReference type="InterPro" id="IPR036388">
    <property type="entry name" value="WH-like_DNA-bd_sf"/>
</dbReference>
<dbReference type="PANTHER" id="PTHR30154:SF17">
    <property type="entry name" value="DNA-BINDING TRANSCRIPTIONAL ACTIVATOR DECR"/>
    <property type="match status" value="1"/>
</dbReference>
<gene>
    <name evidence="5" type="ORF">J1N51_13345</name>
</gene>
<name>A0A975DE03_9GAMM</name>
<evidence type="ECO:0000256" key="1">
    <source>
        <dbReference type="ARBA" id="ARBA00023015"/>
    </source>
</evidence>
<proteinExistence type="predicted"/>